<feature type="domain" description="Hemerythrin-like" evidence="5">
    <location>
        <begin position="15"/>
        <end position="132"/>
    </location>
</feature>
<evidence type="ECO:0000256" key="1">
    <source>
        <dbReference type="ARBA" id="ARBA00010587"/>
    </source>
</evidence>
<dbReference type="OrthoDB" id="9774644at2"/>
<keyword evidence="3" id="KW-0479">Metal-binding</keyword>
<evidence type="ECO:0000256" key="3">
    <source>
        <dbReference type="ARBA" id="ARBA00022723"/>
    </source>
</evidence>
<dbReference type="InterPro" id="IPR012312">
    <property type="entry name" value="Hemerythrin-like"/>
</dbReference>
<dbReference type="Proteomes" id="UP000198870">
    <property type="component" value="Unassembled WGS sequence"/>
</dbReference>
<dbReference type="STRING" id="419481.SAMN05216233_10679"/>
<dbReference type="SUPFAM" id="SSF47188">
    <property type="entry name" value="Hemerythrin-like"/>
    <property type="match status" value="1"/>
</dbReference>
<keyword evidence="2" id="KW-0813">Transport</keyword>
<protein>
    <submittedName>
        <fullName evidence="6">Hemerythrin</fullName>
    </submittedName>
</protein>
<sequence length="151" mass="17756">MEGLAWDDSCKIDIPLIDERNQRLMEIAAKLQELAAVKRKKEEDFENIGEALADIMEFARMHFNEEERILVGKQYPELNQHKREHKRFIKKLMGFRRLFSEDPAKVSDDATAYVASWLPDHIKEEDARYAPFIRVQNYLAECQAMGRRGRS</sequence>
<name>A0A1G5EMD1_9BACT</name>
<dbReference type="Gene3D" id="1.20.120.50">
    <property type="entry name" value="Hemerythrin-like"/>
    <property type="match status" value="1"/>
</dbReference>
<evidence type="ECO:0000256" key="4">
    <source>
        <dbReference type="ARBA" id="ARBA00023004"/>
    </source>
</evidence>
<dbReference type="Pfam" id="PF01814">
    <property type="entry name" value="Hemerythrin"/>
    <property type="match status" value="1"/>
</dbReference>
<dbReference type="RefSeq" id="WP_092210519.1">
    <property type="nucleotide sequence ID" value="NZ_FMUX01000006.1"/>
</dbReference>
<dbReference type="GO" id="GO:0005344">
    <property type="term" value="F:oxygen carrier activity"/>
    <property type="evidence" value="ECO:0007669"/>
    <property type="project" value="UniProtKB-KW"/>
</dbReference>
<dbReference type="InterPro" id="IPR050669">
    <property type="entry name" value="Hemerythrin"/>
</dbReference>
<comment type="similarity">
    <text evidence="1">Belongs to the hemerythrin family.</text>
</comment>
<dbReference type="PROSITE" id="PS00550">
    <property type="entry name" value="HEMERYTHRINS"/>
    <property type="match status" value="1"/>
</dbReference>
<dbReference type="InterPro" id="IPR012827">
    <property type="entry name" value="Hemerythrin_metal-bd"/>
</dbReference>
<dbReference type="InterPro" id="IPR035938">
    <property type="entry name" value="Hemerythrin-like_sf"/>
</dbReference>
<dbReference type="NCBIfam" id="NF033749">
    <property type="entry name" value="bact_hemeryth"/>
    <property type="match status" value="1"/>
</dbReference>
<dbReference type="AlphaFoldDB" id="A0A1G5EMD1"/>
<evidence type="ECO:0000313" key="6">
    <source>
        <dbReference type="EMBL" id="SCY27598.1"/>
    </source>
</evidence>
<reference evidence="6 7" key="1">
    <citation type="submission" date="2016-10" db="EMBL/GenBank/DDBJ databases">
        <authorList>
            <person name="de Groot N.N."/>
        </authorList>
    </citation>
    <scope>NUCLEOTIDE SEQUENCE [LARGE SCALE GENOMIC DNA]</scope>
    <source>
        <strain evidence="6 7">AA1</strain>
    </source>
</reference>
<accession>A0A1G5EMD1</accession>
<dbReference type="NCBIfam" id="TIGR02481">
    <property type="entry name" value="hemeryth_dom"/>
    <property type="match status" value="1"/>
</dbReference>
<dbReference type="PANTHER" id="PTHR37164">
    <property type="entry name" value="BACTERIOHEMERYTHRIN"/>
    <property type="match status" value="1"/>
</dbReference>
<gene>
    <name evidence="6" type="ORF">SAMN05216233_10679</name>
</gene>
<keyword evidence="7" id="KW-1185">Reference proteome</keyword>
<dbReference type="InterPro" id="IPR016131">
    <property type="entry name" value="Haemerythrin_Fe_BS"/>
</dbReference>
<dbReference type="EMBL" id="FMUX01000006">
    <property type="protein sequence ID" value="SCY27598.1"/>
    <property type="molecule type" value="Genomic_DNA"/>
</dbReference>
<proteinExistence type="inferred from homology"/>
<evidence type="ECO:0000259" key="5">
    <source>
        <dbReference type="Pfam" id="PF01814"/>
    </source>
</evidence>
<dbReference type="GO" id="GO:0046872">
    <property type="term" value="F:metal ion binding"/>
    <property type="evidence" value="ECO:0007669"/>
    <property type="project" value="UniProtKB-KW"/>
</dbReference>
<evidence type="ECO:0000313" key="7">
    <source>
        <dbReference type="Proteomes" id="UP000198870"/>
    </source>
</evidence>
<keyword evidence="4" id="KW-0408">Iron</keyword>
<dbReference type="CDD" id="cd12107">
    <property type="entry name" value="Hemerythrin"/>
    <property type="match status" value="1"/>
</dbReference>
<organism evidence="6 7">
    <name type="scientific">Desulfoluna spongiiphila</name>
    <dbReference type="NCBI Taxonomy" id="419481"/>
    <lineage>
        <taxon>Bacteria</taxon>
        <taxon>Pseudomonadati</taxon>
        <taxon>Thermodesulfobacteriota</taxon>
        <taxon>Desulfobacteria</taxon>
        <taxon>Desulfobacterales</taxon>
        <taxon>Desulfolunaceae</taxon>
        <taxon>Desulfoluna</taxon>
    </lineage>
</organism>
<keyword evidence="2" id="KW-0561">Oxygen transport</keyword>
<dbReference type="PANTHER" id="PTHR37164:SF1">
    <property type="entry name" value="BACTERIOHEMERYTHRIN"/>
    <property type="match status" value="1"/>
</dbReference>
<evidence type="ECO:0000256" key="2">
    <source>
        <dbReference type="ARBA" id="ARBA00022621"/>
    </source>
</evidence>